<reference evidence="1" key="1">
    <citation type="submission" date="2020-04" db="EMBL/GenBank/DDBJ databases">
        <authorList>
            <person name="Chiriac C."/>
            <person name="Salcher M."/>
            <person name="Ghai R."/>
            <person name="Kavagutti S V."/>
        </authorList>
    </citation>
    <scope>NUCLEOTIDE SEQUENCE</scope>
</reference>
<evidence type="ECO:0000313" key="1">
    <source>
        <dbReference type="EMBL" id="CAB4129374.1"/>
    </source>
</evidence>
<accession>A0A6J5L4K8</accession>
<dbReference type="EMBL" id="LR796234">
    <property type="protein sequence ID" value="CAB4129374.1"/>
    <property type="molecule type" value="Genomic_DNA"/>
</dbReference>
<name>A0A6J5L4K8_9CAUD</name>
<organism evidence="1">
    <name type="scientific">uncultured Caudovirales phage</name>
    <dbReference type="NCBI Taxonomy" id="2100421"/>
    <lineage>
        <taxon>Viruses</taxon>
        <taxon>Duplodnaviria</taxon>
        <taxon>Heunggongvirae</taxon>
        <taxon>Uroviricota</taxon>
        <taxon>Caudoviricetes</taxon>
        <taxon>Peduoviridae</taxon>
        <taxon>Maltschvirus</taxon>
        <taxon>Maltschvirus maltsch</taxon>
    </lineage>
</organism>
<protein>
    <submittedName>
        <fullName evidence="1">Uncharacterized protein</fullName>
    </submittedName>
</protein>
<gene>
    <name evidence="1" type="ORF">UFOVP118_14</name>
</gene>
<proteinExistence type="predicted"/>
<sequence length="57" mass="6463">MTYKQLKAIIDTMSEHDINQEITVLLCDAGEFVQDVEFAYADTTDNLPYGTPYLLTC</sequence>